<feature type="domain" description="Peptidoglycan binding-like" evidence="2">
    <location>
        <begin position="99"/>
        <end position="151"/>
    </location>
</feature>
<gene>
    <name evidence="3" type="ORF">LAX5112_05020</name>
</gene>
<dbReference type="STRING" id="388408.LAX5112_05020"/>
<organism evidence="3 4">
    <name type="scientific">Roseibium alexandrii</name>
    <dbReference type="NCBI Taxonomy" id="388408"/>
    <lineage>
        <taxon>Bacteria</taxon>
        <taxon>Pseudomonadati</taxon>
        <taxon>Pseudomonadota</taxon>
        <taxon>Alphaproteobacteria</taxon>
        <taxon>Hyphomicrobiales</taxon>
        <taxon>Stappiaceae</taxon>
        <taxon>Roseibium</taxon>
    </lineage>
</organism>
<proteinExistence type="predicted"/>
<sequence>MSLSVQMLTPGALLRIAVLGLSLVLLIPSPSLADSFKSGVIGGIGGLAIGGILGGGRGAAVGAIVGGVGGAIVGANDQKRQQRVVRRPAAPVATASPVVSGIQGALAAKGYNPGPVDGQMGSGTAQAISAYQQANGLLVTGQPSQALLDHMRSGG</sequence>
<dbReference type="InterPro" id="IPR036365">
    <property type="entry name" value="PGBD-like_sf"/>
</dbReference>
<keyword evidence="1" id="KW-0472">Membrane</keyword>
<name>A0A0M7AT72_9HYPH</name>
<feature type="transmembrane region" description="Helical" evidence="1">
    <location>
        <begin position="43"/>
        <end position="73"/>
    </location>
</feature>
<dbReference type="OrthoDB" id="7861420at2"/>
<dbReference type="Proteomes" id="UP000053235">
    <property type="component" value="Unassembled WGS sequence"/>
</dbReference>
<evidence type="ECO:0000313" key="3">
    <source>
        <dbReference type="EMBL" id="CTQ77701.1"/>
    </source>
</evidence>
<dbReference type="InterPro" id="IPR002477">
    <property type="entry name" value="Peptidoglycan-bd-like"/>
</dbReference>
<reference evidence="4" key="1">
    <citation type="submission" date="2015-07" db="EMBL/GenBank/DDBJ databases">
        <authorList>
            <person name="Rodrigo-Torres Lidia"/>
            <person name="Arahal R.David."/>
        </authorList>
    </citation>
    <scope>NUCLEOTIDE SEQUENCE [LARGE SCALE GENOMIC DNA]</scope>
    <source>
        <strain evidence="4">CECT 5112</strain>
    </source>
</reference>
<evidence type="ECO:0000313" key="4">
    <source>
        <dbReference type="Proteomes" id="UP000053235"/>
    </source>
</evidence>
<keyword evidence="1" id="KW-1133">Transmembrane helix</keyword>
<evidence type="ECO:0000259" key="2">
    <source>
        <dbReference type="Pfam" id="PF01471"/>
    </source>
</evidence>
<dbReference type="Pfam" id="PF01471">
    <property type="entry name" value="PG_binding_1"/>
    <property type="match status" value="1"/>
</dbReference>
<dbReference type="SUPFAM" id="SSF47090">
    <property type="entry name" value="PGBD-like"/>
    <property type="match status" value="1"/>
</dbReference>
<dbReference type="RefSeq" id="WP_055674142.1">
    <property type="nucleotide sequence ID" value="NZ_CXWD01000041.1"/>
</dbReference>
<evidence type="ECO:0000256" key="1">
    <source>
        <dbReference type="SAM" id="Phobius"/>
    </source>
</evidence>
<keyword evidence="4" id="KW-1185">Reference proteome</keyword>
<dbReference type="InterPro" id="IPR036366">
    <property type="entry name" value="PGBDSf"/>
</dbReference>
<dbReference type="EMBL" id="CXWD01000041">
    <property type="protein sequence ID" value="CTQ77701.1"/>
    <property type="molecule type" value="Genomic_DNA"/>
</dbReference>
<accession>A0A0M7AT72</accession>
<keyword evidence="1" id="KW-0812">Transmembrane</keyword>
<protein>
    <submittedName>
        <fullName evidence="3">His-Xaa-Ser repeat protein HxsA</fullName>
    </submittedName>
</protein>
<dbReference type="Gene3D" id="1.10.101.10">
    <property type="entry name" value="PGBD-like superfamily/PGBD"/>
    <property type="match status" value="1"/>
</dbReference>
<dbReference type="AlphaFoldDB" id="A0A0M7AT72"/>